<dbReference type="FunFam" id="1.10.3720.10:FF:000006">
    <property type="entry name" value="Glutamate/aspartate ABC transporter, permease protein GltK"/>
    <property type="match status" value="1"/>
</dbReference>
<keyword evidence="7 12" id="KW-1133">Transmembrane helix</keyword>
<dbReference type="InterPro" id="IPR000515">
    <property type="entry name" value="MetI-like"/>
</dbReference>
<accession>A0A7L5BL18</accession>
<evidence type="ECO:0000256" key="4">
    <source>
        <dbReference type="ARBA" id="ARBA00022475"/>
    </source>
</evidence>
<dbReference type="InterPro" id="IPR035906">
    <property type="entry name" value="MetI-like_sf"/>
</dbReference>
<feature type="transmembrane region" description="Helical" evidence="12">
    <location>
        <begin position="22"/>
        <end position="42"/>
    </location>
</feature>
<evidence type="ECO:0000256" key="9">
    <source>
        <dbReference type="ARBA" id="ARBA00060298"/>
    </source>
</evidence>
<comment type="similarity">
    <text evidence="2">Belongs to the binding-protein-dependent transport system permease family. HisMQ subfamily.</text>
</comment>
<evidence type="ECO:0000256" key="10">
    <source>
        <dbReference type="ARBA" id="ARBA00062718"/>
    </source>
</evidence>
<keyword evidence="15" id="KW-1185">Reference proteome</keyword>
<keyword evidence="14" id="KW-0614">Plasmid</keyword>
<gene>
    <name evidence="14" type="ORF">G3A56_16590</name>
</gene>
<dbReference type="Gene3D" id="1.10.3720.10">
    <property type="entry name" value="MetI-like"/>
    <property type="match status" value="1"/>
</dbReference>
<feature type="domain" description="ABC transmembrane type-1" evidence="13">
    <location>
        <begin position="66"/>
        <end position="273"/>
    </location>
</feature>
<dbReference type="Proteomes" id="UP000464865">
    <property type="component" value="Plasmid p1"/>
</dbReference>
<dbReference type="EMBL" id="CP048633">
    <property type="protein sequence ID" value="QIB39587.1"/>
    <property type="molecule type" value="Genomic_DNA"/>
</dbReference>
<dbReference type="KEGG" id="roy:G3A56_16590"/>
<dbReference type="Pfam" id="PF00528">
    <property type="entry name" value="BPD_transp_1"/>
    <property type="match status" value="1"/>
</dbReference>
<dbReference type="InterPro" id="IPR043429">
    <property type="entry name" value="ArtM/GltK/GlnP/TcyL/YhdX-like"/>
</dbReference>
<feature type="transmembrane region" description="Helical" evidence="12">
    <location>
        <begin position="101"/>
        <end position="122"/>
    </location>
</feature>
<geneLocation type="plasmid" evidence="14 15">
    <name>p1</name>
</geneLocation>
<comment type="subunit">
    <text evidence="10">The complex is composed of two ATP-binding proteins (GltL), two transmembrane proteins (GltJ and GltK) and a solute-binding protein (GltI).</text>
</comment>
<evidence type="ECO:0000313" key="14">
    <source>
        <dbReference type="EMBL" id="QIB39587.1"/>
    </source>
</evidence>
<keyword evidence="5 12" id="KW-0812">Transmembrane</keyword>
<evidence type="ECO:0000256" key="2">
    <source>
        <dbReference type="ARBA" id="ARBA00010072"/>
    </source>
</evidence>
<name>A0A7L5BL18_9HYPH</name>
<comment type="subcellular location">
    <subcellularLocation>
        <location evidence="1">Cell inner membrane</location>
        <topology evidence="1">Multi-pass membrane protein</topology>
    </subcellularLocation>
    <subcellularLocation>
        <location evidence="12">Cell membrane</location>
        <topology evidence="12">Multi-pass membrane protein</topology>
    </subcellularLocation>
</comment>
<dbReference type="GO" id="GO:0043190">
    <property type="term" value="C:ATP-binding cassette (ABC) transporter complex"/>
    <property type="evidence" value="ECO:0007669"/>
    <property type="project" value="InterPro"/>
</dbReference>
<evidence type="ECO:0000256" key="11">
    <source>
        <dbReference type="ARBA" id="ARBA00073645"/>
    </source>
</evidence>
<keyword evidence="4" id="KW-1003">Cell membrane</keyword>
<sequence length="307" mass="33608">MSEKSPERPSILNLKPIAVPKIGHWIGGVALTILAIVFLQVLVTNKNMQWGVVAKYMFNPAILSGLGMTLLLTVLAMVLGLGIGIVLAIMRLSTSRVFQAVSWGWIWFFRGVPPLVQMIFWYNLALLLPEISIGIPFDGSKLVSWNTNQLITPFSAAIMGLALTESAYAAEMIRAGIQAVNAGQTEAAATLGMTRGQTLRRIVLPQALRIVIPPIGNDTISMLKFTSLVSVLALPDLLYSAQMVYARTYQTVPLLLVATIWYLVLTTVLTVIEHAVEHRLKSEHRAGAKKAGGLLPARLFKRQREAL</sequence>
<protein>
    <recommendedName>
        <fullName evidence="11">Glutamate/aspartate import permease protein GltK</fullName>
    </recommendedName>
</protein>
<dbReference type="PANTHER" id="PTHR30614">
    <property type="entry name" value="MEMBRANE COMPONENT OF AMINO ACID ABC TRANSPORTER"/>
    <property type="match status" value="1"/>
</dbReference>
<evidence type="ECO:0000256" key="5">
    <source>
        <dbReference type="ARBA" id="ARBA00022692"/>
    </source>
</evidence>
<dbReference type="NCBIfam" id="TIGR01726">
    <property type="entry name" value="HEQRo_perm_3TM"/>
    <property type="match status" value="1"/>
</dbReference>
<dbReference type="GO" id="GO:0022857">
    <property type="term" value="F:transmembrane transporter activity"/>
    <property type="evidence" value="ECO:0007669"/>
    <property type="project" value="InterPro"/>
</dbReference>
<dbReference type="PROSITE" id="PS50928">
    <property type="entry name" value="ABC_TM1"/>
    <property type="match status" value="1"/>
</dbReference>
<feature type="transmembrane region" description="Helical" evidence="12">
    <location>
        <begin position="62"/>
        <end position="89"/>
    </location>
</feature>
<evidence type="ECO:0000256" key="6">
    <source>
        <dbReference type="ARBA" id="ARBA00022970"/>
    </source>
</evidence>
<evidence type="ECO:0000256" key="8">
    <source>
        <dbReference type="ARBA" id="ARBA00023136"/>
    </source>
</evidence>
<proteinExistence type="inferred from homology"/>
<feature type="transmembrane region" description="Helical" evidence="12">
    <location>
        <begin position="251"/>
        <end position="272"/>
    </location>
</feature>
<evidence type="ECO:0000256" key="3">
    <source>
        <dbReference type="ARBA" id="ARBA00022448"/>
    </source>
</evidence>
<evidence type="ECO:0000313" key="15">
    <source>
        <dbReference type="Proteomes" id="UP000464865"/>
    </source>
</evidence>
<comment type="function">
    <text evidence="9">Part of the ABC transporter complex GltIJKL involved in glutamate and aspartate uptake. Probably responsible for the translocation of the substrate across the membrane.</text>
</comment>
<dbReference type="SUPFAM" id="SSF161098">
    <property type="entry name" value="MetI-like"/>
    <property type="match status" value="1"/>
</dbReference>
<dbReference type="AlphaFoldDB" id="A0A7L5BL18"/>
<dbReference type="CDD" id="cd06261">
    <property type="entry name" value="TM_PBP2"/>
    <property type="match status" value="1"/>
</dbReference>
<keyword evidence="6" id="KW-0029">Amino-acid transport</keyword>
<organism evidence="14 15">
    <name type="scientific">Rhizobium oryzihabitans</name>
    <dbReference type="NCBI Taxonomy" id="2267833"/>
    <lineage>
        <taxon>Bacteria</taxon>
        <taxon>Pseudomonadati</taxon>
        <taxon>Pseudomonadota</taxon>
        <taxon>Alphaproteobacteria</taxon>
        <taxon>Hyphomicrobiales</taxon>
        <taxon>Rhizobiaceae</taxon>
        <taxon>Rhizobium/Agrobacterium group</taxon>
        <taxon>Rhizobium</taxon>
    </lineage>
</organism>
<reference evidence="14 15" key="1">
    <citation type="submission" date="2020-02" db="EMBL/GenBank/DDBJ databases">
        <title>Plant-Promoting Endophytic Bacterium Rhizobium oryzihabitans sp. nov., Isolated from the Root of Rice.</title>
        <authorList>
            <person name="zhao J."/>
            <person name="Zhang G."/>
        </authorList>
    </citation>
    <scope>NUCLEOTIDE SEQUENCE [LARGE SCALE GENOMIC DNA]</scope>
    <source>
        <strain evidence="14 15">M15</strain>
        <plasmid evidence="14 15">p1</plasmid>
    </source>
</reference>
<evidence type="ECO:0000259" key="13">
    <source>
        <dbReference type="PROSITE" id="PS50928"/>
    </source>
</evidence>
<dbReference type="PANTHER" id="PTHR30614:SF0">
    <property type="entry name" value="L-CYSTINE TRANSPORT SYSTEM PERMEASE PROTEIN TCYL"/>
    <property type="match status" value="1"/>
</dbReference>
<keyword evidence="3 12" id="KW-0813">Transport</keyword>
<evidence type="ECO:0000256" key="7">
    <source>
        <dbReference type="ARBA" id="ARBA00022989"/>
    </source>
</evidence>
<evidence type="ECO:0000256" key="1">
    <source>
        <dbReference type="ARBA" id="ARBA00004429"/>
    </source>
</evidence>
<dbReference type="GO" id="GO:0006865">
    <property type="term" value="P:amino acid transport"/>
    <property type="evidence" value="ECO:0007669"/>
    <property type="project" value="UniProtKB-KW"/>
</dbReference>
<feature type="transmembrane region" description="Helical" evidence="12">
    <location>
        <begin position="150"/>
        <end position="170"/>
    </location>
</feature>
<evidence type="ECO:0000256" key="12">
    <source>
        <dbReference type="RuleBase" id="RU363032"/>
    </source>
</evidence>
<dbReference type="RefSeq" id="WP_164056702.1">
    <property type="nucleotide sequence ID" value="NZ_CP048633.1"/>
</dbReference>
<dbReference type="InterPro" id="IPR010065">
    <property type="entry name" value="AA_ABC_transptr_permease_3TM"/>
</dbReference>
<keyword evidence="8 12" id="KW-0472">Membrane</keyword>